<proteinExistence type="predicted"/>
<comment type="caution">
    <text evidence="2">The sequence shown here is derived from an EMBL/GenBank/DDBJ whole genome shotgun (WGS) entry which is preliminary data.</text>
</comment>
<evidence type="ECO:0000256" key="1">
    <source>
        <dbReference type="SAM" id="MobiDB-lite"/>
    </source>
</evidence>
<feature type="compositionally biased region" description="Basic and acidic residues" evidence="1">
    <location>
        <begin position="108"/>
        <end position="117"/>
    </location>
</feature>
<dbReference type="AlphaFoldDB" id="A0AAU9K471"/>
<organism evidence="2 3">
    <name type="scientific">Blepharisma stoltei</name>
    <dbReference type="NCBI Taxonomy" id="1481888"/>
    <lineage>
        <taxon>Eukaryota</taxon>
        <taxon>Sar</taxon>
        <taxon>Alveolata</taxon>
        <taxon>Ciliophora</taxon>
        <taxon>Postciliodesmatophora</taxon>
        <taxon>Heterotrichea</taxon>
        <taxon>Heterotrichida</taxon>
        <taxon>Blepharismidae</taxon>
        <taxon>Blepharisma</taxon>
    </lineage>
</organism>
<protein>
    <submittedName>
        <fullName evidence="2">Uncharacterized protein</fullName>
    </submittedName>
</protein>
<evidence type="ECO:0000313" key="2">
    <source>
        <dbReference type="EMBL" id="CAG9332502.1"/>
    </source>
</evidence>
<name>A0AAU9K471_9CILI</name>
<keyword evidence="3" id="KW-1185">Reference proteome</keyword>
<feature type="region of interest" description="Disordered" evidence="1">
    <location>
        <begin position="83"/>
        <end position="117"/>
    </location>
</feature>
<sequence>MSTSDTDEDICMKKAEKEFKLYRNKRKIQKMLDEYNSQLVSQRENNLQYEWSGDGLEIFLAQSDFDKELSSIAISQNIYEAYNPKNPYHSGEDSHTEISENTNAEEEMSIKATDDTNRKQMIALL</sequence>
<accession>A0AAU9K471</accession>
<reference evidence="2" key="1">
    <citation type="submission" date="2021-09" db="EMBL/GenBank/DDBJ databases">
        <authorList>
            <consortium name="AG Swart"/>
            <person name="Singh M."/>
            <person name="Singh A."/>
            <person name="Seah K."/>
            <person name="Emmerich C."/>
        </authorList>
    </citation>
    <scope>NUCLEOTIDE SEQUENCE</scope>
    <source>
        <strain evidence="2">ATCC30299</strain>
    </source>
</reference>
<evidence type="ECO:0000313" key="3">
    <source>
        <dbReference type="Proteomes" id="UP001162131"/>
    </source>
</evidence>
<gene>
    <name evidence="2" type="ORF">BSTOLATCC_MIC55948</name>
</gene>
<dbReference type="Proteomes" id="UP001162131">
    <property type="component" value="Unassembled WGS sequence"/>
</dbReference>
<dbReference type="EMBL" id="CAJZBQ010000054">
    <property type="protein sequence ID" value="CAG9332502.1"/>
    <property type="molecule type" value="Genomic_DNA"/>
</dbReference>